<protein>
    <submittedName>
        <fullName evidence="2">Uncharacterized protein</fullName>
    </submittedName>
</protein>
<dbReference type="Proteomes" id="UP000177080">
    <property type="component" value="Unassembled WGS sequence"/>
</dbReference>
<name>A0A1F4ZDJ0_9BACT</name>
<dbReference type="EMBL" id="MEXN01000001">
    <property type="protein sequence ID" value="OGD04322.1"/>
    <property type="molecule type" value="Genomic_DNA"/>
</dbReference>
<evidence type="ECO:0000313" key="3">
    <source>
        <dbReference type="Proteomes" id="UP000177080"/>
    </source>
</evidence>
<dbReference type="AlphaFoldDB" id="A0A1F4ZDJ0"/>
<proteinExistence type="predicted"/>
<evidence type="ECO:0000256" key="1">
    <source>
        <dbReference type="SAM" id="MobiDB-lite"/>
    </source>
</evidence>
<organism evidence="2 3">
    <name type="scientific">Candidatus Amesbacteria bacterium RIFCSPLOWO2_01_FULL_48_25</name>
    <dbReference type="NCBI Taxonomy" id="1797259"/>
    <lineage>
        <taxon>Bacteria</taxon>
        <taxon>Candidatus Amesiibacteriota</taxon>
    </lineage>
</organism>
<accession>A0A1F4ZDJ0</accession>
<sequence length="102" mass="11498">MSRVRKEQLTDMALTNLIQDIQHLSPESDLQKLKAMSPEALVAYLLSLEHEQGLPAISQPEPLDQHLIETAEKGGDGLLLPHRAGSPEDRRFTHSPQKRKRN</sequence>
<dbReference type="STRING" id="1797259.A2989_04765"/>
<reference evidence="2 3" key="1">
    <citation type="journal article" date="2016" name="Nat. Commun.">
        <title>Thousands of microbial genomes shed light on interconnected biogeochemical processes in an aquifer system.</title>
        <authorList>
            <person name="Anantharaman K."/>
            <person name="Brown C.T."/>
            <person name="Hug L.A."/>
            <person name="Sharon I."/>
            <person name="Castelle C.J."/>
            <person name="Probst A.J."/>
            <person name="Thomas B.C."/>
            <person name="Singh A."/>
            <person name="Wilkins M.J."/>
            <person name="Karaoz U."/>
            <person name="Brodie E.L."/>
            <person name="Williams K.H."/>
            <person name="Hubbard S.S."/>
            <person name="Banfield J.F."/>
        </authorList>
    </citation>
    <scope>NUCLEOTIDE SEQUENCE [LARGE SCALE GENOMIC DNA]</scope>
</reference>
<feature type="region of interest" description="Disordered" evidence="1">
    <location>
        <begin position="72"/>
        <end position="102"/>
    </location>
</feature>
<gene>
    <name evidence="2" type="ORF">A2989_04765</name>
</gene>
<comment type="caution">
    <text evidence="2">The sequence shown here is derived from an EMBL/GenBank/DDBJ whole genome shotgun (WGS) entry which is preliminary data.</text>
</comment>
<evidence type="ECO:0000313" key="2">
    <source>
        <dbReference type="EMBL" id="OGD04322.1"/>
    </source>
</evidence>